<dbReference type="GO" id="GO:0005506">
    <property type="term" value="F:iron ion binding"/>
    <property type="evidence" value="ECO:0007669"/>
    <property type="project" value="UniProtKB-UniRule"/>
</dbReference>
<evidence type="ECO:0000256" key="5">
    <source>
        <dbReference type="ARBA" id="ARBA00023004"/>
    </source>
</evidence>
<reference evidence="10 11" key="1">
    <citation type="submission" date="2019-02" db="EMBL/GenBank/DDBJ databases">
        <title>Sequencing the genomes of 1000 actinobacteria strains.</title>
        <authorList>
            <person name="Klenk H.-P."/>
        </authorList>
    </citation>
    <scope>NUCLEOTIDE SEQUENCE [LARGE SCALE GENOMIC DNA]</scope>
    <source>
        <strain evidence="10 11">DSM 16932</strain>
    </source>
</reference>
<dbReference type="Gene3D" id="3.30.70.20">
    <property type="match status" value="1"/>
</dbReference>
<evidence type="ECO:0000259" key="9">
    <source>
        <dbReference type="PROSITE" id="PS51379"/>
    </source>
</evidence>
<dbReference type="InterPro" id="IPR001080">
    <property type="entry name" value="3Fe4S_ferredoxin"/>
</dbReference>
<dbReference type="PANTHER" id="PTHR36923:SF3">
    <property type="entry name" value="FERREDOXIN"/>
    <property type="match status" value="1"/>
</dbReference>
<keyword evidence="6 8" id="KW-0411">Iron-sulfur</keyword>
<evidence type="ECO:0000256" key="3">
    <source>
        <dbReference type="ARBA" id="ARBA00022723"/>
    </source>
</evidence>
<dbReference type="Pfam" id="PF13459">
    <property type="entry name" value="Fer4_15"/>
    <property type="match status" value="1"/>
</dbReference>
<evidence type="ECO:0000256" key="2">
    <source>
        <dbReference type="ARBA" id="ARBA00022448"/>
    </source>
</evidence>
<dbReference type="PRINTS" id="PR00352">
    <property type="entry name" value="3FE4SFRDOXIN"/>
</dbReference>
<dbReference type="RefSeq" id="WP_130414004.1">
    <property type="nucleotide sequence ID" value="NZ_SGWX01000001.1"/>
</dbReference>
<comment type="function">
    <text evidence="8">Ferredoxins are iron-sulfur proteins that transfer electrons in a wide variety of metabolic reactions.</text>
</comment>
<dbReference type="PANTHER" id="PTHR36923">
    <property type="entry name" value="FERREDOXIN"/>
    <property type="match status" value="1"/>
</dbReference>
<gene>
    <name evidence="10" type="ORF">EV386_1672</name>
</gene>
<keyword evidence="11" id="KW-1185">Reference proteome</keyword>
<evidence type="ECO:0000256" key="8">
    <source>
        <dbReference type="RuleBase" id="RU368020"/>
    </source>
</evidence>
<dbReference type="AlphaFoldDB" id="A0A4Q7M334"/>
<organism evidence="10 11">
    <name type="scientific">Xylanimonas ulmi</name>
    <dbReference type="NCBI Taxonomy" id="228973"/>
    <lineage>
        <taxon>Bacteria</taxon>
        <taxon>Bacillati</taxon>
        <taxon>Actinomycetota</taxon>
        <taxon>Actinomycetes</taxon>
        <taxon>Micrococcales</taxon>
        <taxon>Promicromonosporaceae</taxon>
        <taxon>Xylanimonas</taxon>
    </lineage>
</organism>
<protein>
    <recommendedName>
        <fullName evidence="8">Ferredoxin</fullName>
    </recommendedName>
</protein>
<dbReference type="GO" id="GO:0051538">
    <property type="term" value="F:3 iron, 4 sulfur cluster binding"/>
    <property type="evidence" value="ECO:0007669"/>
    <property type="project" value="UniProtKB-KW"/>
</dbReference>
<dbReference type="InterPro" id="IPR051269">
    <property type="entry name" value="Fe-S_cluster_ET"/>
</dbReference>
<keyword evidence="3 8" id="KW-0479">Metal-binding</keyword>
<keyword evidence="4 8" id="KW-0249">Electron transport</keyword>
<dbReference type="EMBL" id="SGWX01000001">
    <property type="protein sequence ID" value="RZS61373.1"/>
    <property type="molecule type" value="Genomic_DNA"/>
</dbReference>
<comment type="caution">
    <text evidence="10">The sequence shown here is derived from an EMBL/GenBank/DDBJ whole genome shotgun (WGS) entry which is preliminary data.</text>
</comment>
<keyword evidence="2 8" id="KW-0813">Transport</keyword>
<evidence type="ECO:0000313" key="11">
    <source>
        <dbReference type="Proteomes" id="UP000293852"/>
    </source>
</evidence>
<proteinExistence type="predicted"/>
<evidence type="ECO:0000256" key="6">
    <source>
        <dbReference type="ARBA" id="ARBA00023014"/>
    </source>
</evidence>
<dbReference type="OrthoDB" id="4741951at2"/>
<dbReference type="InterPro" id="IPR017896">
    <property type="entry name" value="4Fe4S_Fe-S-bd"/>
</dbReference>
<evidence type="ECO:0000256" key="1">
    <source>
        <dbReference type="ARBA" id="ARBA00001927"/>
    </source>
</evidence>
<sequence length="64" mass="6927">MRICVDRDRCTTLGVCEAAAPDVFEIDDEGTLVLKVTVVDEGNREAVEAAVDACPTEALRIEEC</sequence>
<keyword evidence="5 8" id="KW-0408">Iron</keyword>
<name>A0A4Q7M334_9MICO</name>
<dbReference type="SUPFAM" id="SSF54862">
    <property type="entry name" value="4Fe-4S ferredoxins"/>
    <property type="match status" value="1"/>
</dbReference>
<dbReference type="PROSITE" id="PS51379">
    <property type="entry name" value="4FE4S_FER_2"/>
    <property type="match status" value="1"/>
</dbReference>
<accession>A0A4Q7M334</accession>
<dbReference type="Proteomes" id="UP000293852">
    <property type="component" value="Unassembled WGS sequence"/>
</dbReference>
<evidence type="ECO:0000256" key="4">
    <source>
        <dbReference type="ARBA" id="ARBA00022982"/>
    </source>
</evidence>
<dbReference type="GO" id="GO:0009055">
    <property type="term" value="F:electron transfer activity"/>
    <property type="evidence" value="ECO:0007669"/>
    <property type="project" value="UniProtKB-UniRule"/>
</dbReference>
<feature type="domain" description="4Fe-4S ferredoxin-type" evidence="9">
    <location>
        <begin position="1"/>
        <end position="29"/>
    </location>
</feature>
<keyword evidence="7" id="KW-0003">3Fe-4S</keyword>
<evidence type="ECO:0000256" key="7">
    <source>
        <dbReference type="ARBA" id="ARBA00023291"/>
    </source>
</evidence>
<comment type="cofactor">
    <cofactor evidence="1">
        <name>[3Fe-4S] cluster</name>
        <dbReference type="ChEBI" id="CHEBI:21137"/>
    </cofactor>
</comment>
<evidence type="ECO:0000313" key="10">
    <source>
        <dbReference type="EMBL" id="RZS61373.1"/>
    </source>
</evidence>